<organism evidence="2 3">
    <name type="scientific">Butyrivibrio fibrisolvens</name>
    <dbReference type="NCBI Taxonomy" id="831"/>
    <lineage>
        <taxon>Bacteria</taxon>
        <taxon>Bacillati</taxon>
        <taxon>Bacillota</taxon>
        <taxon>Clostridia</taxon>
        <taxon>Lachnospirales</taxon>
        <taxon>Lachnospiraceae</taxon>
        <taxon>Butyrivibrio</taxon>
    </lineage>
</organism>
<evidence type="ECO:0000313" key="3">
    <source>
        <dbReference type="Proteomes" id="UP000182584"/>
    </source>
</evidence>
<sequence length="72" mass="8095">MHPFNDAKEDKNTSEALADEEDGKDEKDENKAGKTVCKATSSHAFLDREGRPIRMKDEQPELYKVLSDLAAE</sequence>
<dbReference type="Proteomes" id="UP000182584">
    <property type="component" value="Unassembled WGS sequence"/>
</dbReference>
<accession>A0A1H9N899</accession>
<name>A0A1H9N899_BUTFI</name>
<dbReference type="AlphaFoldDB" id="A0A1H9N899"/>
<dbReference type="RefSeq" id="WP_177174867.1">
    <property type="nucleotide sequence ID" value="NZ_FOGJ01000004.1"/>
</dbReference>
<feature type="region of interest" description="Disordered" evidence="1">
    <location>
        <begin position="1"/>
        <end position="36"/>
    </location>
</feature>
<proteinExistence type="predicted"/>
<dbReference type="eggNOG" id="COG0824">
    <property type="taxonomic scope" value="Bacteria"/>
</dbReference>
<evidence type="ECO:0000313" key="2">
    <source>
        <dbReference type="EMBL" id="SER31643.1"/>
    </source>
</evidence>
<feature type="compositionally biased region" description="Basic and acidic residues" evidence="1">
    <location>
        <begin position="1"/>
        <end position="13"/>
    </location>
</feature>
<evidence type="ECO:0000256" key="1">
    <source>
        <dbReference type="SAM" id="MobiDB-lite"/>
    </source>
</evidence>
<gene>
    <name evidence="2" type="ORF">SAMN04487884_10470</name>
</gene>
<protein>
    <submittedName>
        <fullName evidence="2">Uncharacterized protein</fullName>
    </submittedName>
</protein>
<reference evidence="2 3" key="1">
    <citation type="submission" date="2016-10" db="EMBL/GenBank/DDBJ databases">
        <authorList>
            <person name="de Groot N.N."/>
        </authorList>
    </citation>
    <scope>NUCLEOTIDE SEQUENCE [LARGE SCALE GENOMIC DNA]</scope>
    <source>
        <strain evidence="2 3">AR40</strain>
    </source>
</reference>
<dbReference type="EMBL" id="FOGJ01000004">
    <property type="protein sequence ID" value="SER31643.1"/>
    <property type="molecule type" value="Genomic_DNA"/>
</dbReference>